<dbReference type="EMBL" id="LNYZ01000038">
    <property type="protein sequence ID" value="KTD70675.1"/>
    <property type="molecule type" value="Genomic_DNA"/>
</dbReference>
<dbReference type="RefSeq" id="WP_058478601.1">
    <property type="nucleotide sequence ID" value="NZ_CAAAIO010000006.1"/>
</dbReference>
<dbReference type="AlphaFoldDB" id="A0A378PH38"/>
<dbReference type="Proteomes" id="UP000054820">
    <property type="component" value="Unassembled WGS sequence"/>
</dbReference>
<keyword evidence="2" id="KW-0418">Kinase</keyword>
<dbReference type="OrthoDB" id="5638380at2"/>
<evidence type="ECO:0000313" key="4">
    <source>
        <dbReference type="Proteomes" id="UP000255110"/>
    </source>
</evidence>
<reference evidence="2 4" key="2">
    <citation type="submission" date="2018-06" db="EMBL/GenBank/DDBJ databases">
        <authorList>
            <consortium name="Pathogen Informatics"/>
            <person name="Doyle S."/>
        </authorList>
    </citation>
    <scope>NUCLEOTIDE SEQUENCE [LARGE SCALE GENOMIC DNA]</scope>
    <source>
        <strain evidence="2 4">NCTC11991</strain>
    </source>
</reference>
<gene>
    <name evidence="1" type="ORF">Lstg_3160</name>
    <name evidence="2" type="ORF">NCTC11991_03317</name>
</gene>
<name>A0A378PH38_9GAMM</name>
<evidence type="ECO:0000313" key="2">
    <source>
        <dbReference type="EMBL" id="STY85797.1"/>
    </source>
</evidence>
<dbReference type="Proteomes" id="UP000255110">
    <property type="component" value="Unassembled WGS sequence"/>
</dbReference>
<dbReference type="EMBL" id="UGOY01000002">
    <property type="protein sequence ID" value="STY85797.1"/>
    <property type="molecule type" value="Genomic_DNA"/>
</dbReference>
<proteinExistence type="predicted"/>
<evidence type="ECO:0000313" key="3">
    <source>
        <dbReference type="Proteomes" id="UP000054820"/>
    </source>
</evidence>
<keyword evidence="2" id="KW-0808">Transferase</keyword>
<dbReference type="GO" id="GO:0016301">
    <property type="term" value="F:kinase activity"/>
    <property type="evidence" value="ECO:0007669"/>
    <property type="project" value="UniProtKB-KW"/>
</dbReference>
<organism evidence="2 4">
    <name type="scientific">Legionella steigerwaltii</name>
    <dbReference type="NCBI Taxonomy" id="460"/>
    <lineage>
        <taxon>Bacteria</taxon>
        <taxon>Pseudomonadati</taxon>
        <taxon>Pseudomonadota</taxon>
        <taxon>Gammaproteobacteria</taxon>
        <taxon>Legionellales</taxon>
        <taxon>Legionellaceae</taxon>
        <taxon>Legionella</taxon>
    </lineage>
</organism>
<evidence type="ECO:0000313" key="1">
    <source>
        <dbReference type="EMBL" id="KTD70675.1"/>
    </source>
</evidence>
<sequence>MTILLNTLERECLIFLSTRIVTQENLQGLIYEFLYTQPEHLLLILAKEVQHDDAISTILAQSKPHQSNILIERVIGHLNDILFQIIKTYYFQTKY</sequence>
<keyword evidence="3" id="KW-1185">Reference proteome</keyword>
<protein>
    <submittedName>
        <fullName evidence="2">Sensory histidine-kinase</fullName>
    </submittedName>
</protein>
<accession>A0A378PH38</accession>
<reference evidence="1 3" key="1">
    <citation type="submission" date="2015-11" db="EMBL/GenBank/DDBJ databases">
        <title>Genomic analysis of 38 Legionella species identifies large and diverse effector repertoires.</title>
        <authorList>
            <person name="Burstein D."/>
            <person name="Amaro F."/>
            <person name="Zusman T."/>
            <person name="Lifshitz Z."/>
            <person name="Cohen O."/>
            <person name="Gilbert J.A."/>
            <person name="Pupko T."/>
            <person name="Shuman H.A."/>
            <person name="Segal G."/>
        </authorList>
    </citation>
    <scope>NUCLEOTIDE SEQUENCE [LARGE SCALE GENOMIC DNA]</scope>
    <source>
        <strain evidence="1 3">SC-18-C9</strain>
    </source>
</reference>